<evidence type="ECO:0000259" key="2">
    <source>
        <dbReference type="Pfam" id="PF14016"/>
    </source>
</evidence>
<dbReference type="Pfam" id="PF14016">
    <property type="entry name" value="DUF4232"/>
    <property type="match status" value="1"/>
</dbReference>
<comment type="caution">
    <text evidence="3">The sequence shown here is derived from an EMBL/GenBank/DDBJ whole genome shotgun (WGS) entry which is preliminary data.</text>
</comment>
<feature type="signal peptide" evidence="1">
    <location>
        <begin position="1"/>
        <end position="25"/>
    </location>
</feature>
<gene>
    <name evidence="3" type="ORF">CLV71_103416</name>
</gene>
<name>A0A4R7VZG2_9PSEU</name>
<keyword evidence="4" id="KW-1185">Reference proteome</keyword>
<dbReference type="Proteomes" id="UP000294927">
    <property type="component" value="Unassembled WGS sequence"/>
</dbReference>
<dbReference type="InterPro" id="IPR025326">
    <property type="entry name" value="DUF4232"/>
</dbReference>
<organism evidence="3 4">
    <name type="scientific">Actinophytocola oryzae</name>
    <dbReference type="NCBI Taxonomy" id="502181"/>
    <lineage>
        <taxon>Bacteria</taxon>
        <taxon>Bacillati</taxon>
        <taxon>Actinomycetota</taxon>
        <taxon>Actinomycetes</taxon>
        <taxon>Pseudonocardiales</taxon>
        <taxon>Pseudonocardiaceae</taxon>
    </lineage>
</organism>
<feature type="chain" id="PRO_5020750605" evidence="1">
    <location>
        <begin position="26"/>
        <end position="205"/>
    </location>
</feature>
<evidence type="ECO:0000256" key="1">
    <source>
        <dbReference type="SAM" id="SignalP"/>
    </source>
</evidence>
<reference evidence="3 4" key="1">
    <citation type="submission" date="2019-03" db="EMBL/GenBank/DDBJ databases">
        <title>Genomic Encyclopedia of Archaeal and Bacterial Type Strains, Phase II (KMG-II): from individual species to whole genera.</title>
        <authorList>
            <person name="Goeker M."/>
        </authorList>
    </citation>
    <scope>NUCLEOTIDE SEQUENCE [LARGE SCALE GENOMIC DNA]</scope>
    <source>
        <strain evidence="3 4">DSM 45499</strain>
    </source>
</reference>
<keyword evidence="1" id="KW-0732">Signal</keyword>
<feature type="domain" description="DUF4232" evidence="2">
    <location>
        <begin position="46"/>
        <end position="196"/>
    </location>
</feature>
<proteinExistence type="predicted"/>
<dbReference type="RefSeq" id="WP_133902270.1">
    <property type="nucleotide sequence ID" value="NZ_SOCP01000003.1"/>
</dbReference>
<evidence type="ECO:0000313" key="3">
    <source>
        <dbReference type="EMBL" id="TDV55175.1"/>
    </source>
</evidence>
<dbReference type="EMBL" id="SOCP01000003">
    <property type="protein sequence ID" value="TDV55175.1"/>
    <property type="molecule type" value="Genomic_DNA"/>
</dbReference>
<dbReference type="AlphaFoldDB" id="A0A4R7VZG2"/>
<dbReference type="OrthoDB" id="3827416at2"/>
<sequence length="205" mass="21371">MRRVLLAALGLALLTGCGVRDTAAAAPKLGVTSSTPTRATIPPPVCSPEGIGFSIVGGDAAMGIRVLTVEMVNCGTRPYTVSGYPRLRLYDDEQRPIDVAVLHGSGDIATVPGFDALPPESITLQPGERAQSGLLWRNLLTDSDLNASKTAVRLDVAVATDKPWQDVPVVMPNEVTGASPVTIDLGNTGRLGVEAWHRASPQPGG</sequence>
<dbReference type="PROSITE" id="PS51257">
    <property type="entry name" value="PROKAR_LIPOPROTEIN"/>
    <property type="match status" value="1"/>
</dbReference>
<protein>
    <submittedName>
        <fullName evidence="3">Uncharacterized protein DUF4232</fullName>
    </submittedName>
</protein>
<accession>A0A4R7VZG2</accession>
<evidence type="ECO:0000313" key="4">
    <source>
        <dbReference type="Proteomes" id="UP000294927"/>
    </source>
</evidence>